<keyword evidence="5 7" id="KW-1015">Disulfide bond</keyword>
<dbReference type="InterPro" id="IPR001338">
    <property type="entry name" value="Class_I_Hydrophobin"/>
</dbReference>
<dbReference type="Proteomes" id="UP001049176">
    <property type="component" value="Chromosome 10"/>
</dbReference>
<dbReference type="CDD" id="cd23507">
    <property type="entry name" value="hydrophobin_I"/>
    <property type="match status" value="1"/>
</dbReference>
<evidence type="ECO:0000256" key="7">
    <source>
        <dbReference type="RuleBase" id="RU365009"/>
    </source>
</evidence>
<keyword evidence="9" id="KW-1185">Reference proteome</keyword>
<evidence type="ECO:0000256" key="1">
    <source>
        <dbReference type="ARBA" id="ARBA00004191"/>
    </source>
</evidence>
<evidence type="ECO:0000256" key="3">
    <source>
        <dbReference type="ARBA" id="ARBA00022512"/>
    </source>
</evidence>
<accession>A0A9P7UK62</accession>
<dbReference type="OrthoDB" id="2753034at2759"/>
<dbReference type="GO" id="GO:0005199">
    <property type="term" value="F:structural constituent of cell wall"/>
    <property type="evidence" value="ECO:0007669"/>
    <property type="project" value="InterPro"/>
</dbReference>
<keyword evidence="4 7" id="KW-0964">Secreted</keyword>
<evidence type="ECO:0000256" key="5">
    <source>
        <dbReference type="ARBA" id="ARBA00023157"/>
    </source>
</evidence>
<gene>
    <name evidence="8" type="ORF">E1B28_002091</name>
</gene>
<comment type="similarity">
    <text evidence="2 7">Belongs to the fungal hydrophobin family.</text>
</comment>
<protein>
    <recommendedName>
        <fullName evidence="7">Hydrophobin</fullName>
    </recommendedName>
</protein>
<organism evidence="8 9">
    <name type="scientific">Marasmius oreades</name>
    <name type="common">fairy-ring Marasmius</name>
    <dbReference type="NCBI Taxonomy" id="181124"/>
    <lineage>
        <taxon>Eukaryota</taxon>
        <taxon>Fungi</taxon>
        <taxon>Dikarya</taxon>
        <taxon>Basidiomycota</taxon>
        <taxon>Agaricomycotina</taxon>
        <taxon>Agaricomycetes</taxon>
        <taxon>Agaricomycetidae</taxon>
        <taxon>Agaricales</taxon>
        <taxon>Marasmiineae</taxon>
        <taxon>Marasmiaceae</taxon>
        <taxon>Marasmius</taxon>
    </lineage>
</organism>
<evidence type="ECO:0000313" key="9">
    <source>
        <dbReference type="Proteomes" id="UP001049176"/>
    </source>
</evidence>
<keyword evidence="3 7" id="KW-0134">Cell wall</keyword>
<dbReference type="GeneID" id="66071167"/>
<feature type="chain" id="PRO_5040532291" description="Hydrophobin" evidence="7">
    <location>
        <begin position="24"/>
        <end position="120"/>
    </location>
</feature>
<dbReference type="Pfam" id="PF01185">
    <property type="entry name" value="Hydrophobin"/>
    <property type="match status" value="1"/>
</dbReference>
<feature type="signal peptide" evidence="7">
    <location>
        <begin position="1"/>
        <end position="23"/>
    </location>
</feature>
<dbReference type="AlphaFoldDB" id="A0A9P7UK62"/>
<evidence type="ECO:0000256" key="2">
    <source>
        <dbReference type="ARBA" id="ARBA00010446"/>
    </source>
</evidence>
<dbReference type="RefSeq" id="XP_043002603.1">
    <property type="nucleotide sequence ID" value="XM_043159005.1"/>
</dbReference>
<evidence type="ECO:0000256" key="4">
    <source>
        <dbReference type="ARBA" id="ARBA00022525"/>
    </source>
</evidence>
<comment type="caution">
    <text evidence="8">The sequence shown here is derived from an EMBL/GenBank/DDBJ whole genome shotgun (WGS) entry which is preliminary data.</text>
</comment>
<evidence type="ECO:0000313" key="8">
    <source>
        <dbReference type="EMBL" id="KAG7086132.1"/>
    </source>
</evidence>
<dbReference type="GO" id="GO:0009277">
    <property type="term" value="C:fungal-type cell wall"/>
    <property type="evidence" value="ECO:0007669"/>
    <property type="project" value="InterPro"/>
</dbReference>
<reference evidence="8" key="1">
    <citation type="journal article" date="2021" name="Genome Biol. Evol.">
        <title>The assembled and annotated genome of the fairy-ring fungus Marasmius oreades.</title>
        <authorList>
            <person name="Hiltunen M."/>
            <person name="Ament-Velasquez S.L."/>
            <person name="Johannesson H."/>
        </authorList>
    </citation>
    <scope>NUCLEOTIDE SEQUENCE</scope>
    <source>
        <strain evidence="8">03SP1</strain>
    </source>
</reference>
<dbReference type="EMBL" id="CM032190">
    <property type="protein sequence ID" value="KAG7086132.1"/>
    <property type="molecule type" value="Genomic_DNA"/>
</dbReference>
<comment type="subcellular location">
    <subcellularLocation>
        <location evidence="1 7">Secreted</location>
        <location evidence="1 7">Cell wall</location>
    </subcellularLocation>
</comment>
<keyword evidence="7" id="KW-0732">Signal</keyword>
<dbReference type="KEGG" id="more:E1B28_002091"/>
<evidence type="ECO:0000256" key="6">
    <source>
        <dbReference type="ARBA" id="ARBA00093546"/>
    </source>
</evidence>
<name>A0A9P7UK62_9AGAR</name>
<proteinExistence type="inferred from homology"/>
<sequence>MVYTKLFTLAALTILAVVTGVTSEDPNPILPGQCISPRTIQCCVDARNINDLDPNMRGLVESIVLLPLPDVGPLIGFSCTPATQDVNGNFSCGEGSPHPLCCANNYYGGIISIKCVPVTL</sequence>
<comment type="subunit">
    <text evidence="6">Self-assembles to form functional amyloid fibrils called rodlets. Self-assembly into fibrillar rodlets occurs spontaneously at hydrophobic:hydrophilic interfaces and the rodlets further associate laterally to form amphipathic monolayers.</text>
</comment>